<evidence type="ECO:0008006" key="3">
    <source>
        <dbReference type="Google" id="ProtNLM"/>
    </source>
</evidence>
<dbReference type="EMBL" id="SHAH01000001">
    <property type="protein sequence ID" value="RZO78332.1"/>
    <property type="molecule type" value="Genomic_DNA"/>
</dbReference>
<name>A0A520S782_9GAMM</name>
<comment type="caution">
    <text evidence="1">The sequence shown here is derived from an EMBL/GenBank/DDBJ whole genome shotgun (WGS) entry which is preliminary data.</text>
</comment>
<sequence>MPCGAVRALGDTDLGSAVDPVYTAYRDNDNELVRRSVVRVLRRLEEFPGAQDAMLEILEDRLNQADTQ</sequence>
<evidence type="ECO:0000313" key="1">
    <source>
        <dbReference type="EMBL" id="RZO78332.1"/>
    </source>
</evidence>
<dbReference type="AlphaFoldDB" id="A0A520S782"/>
<proteinExistence type="predicted"/>
<evidence type="ECO:0000313" key="2">
    <source>
        <dbReference type="Proteomes" id="UP000320404"/>
    </source>
</evidence>
<organism evidence="1 2">
    <name type="scientific">OM182 bacterium</name>
    <dbReference type="NCBI Taxonomy" id="2510334"/>
    <lineage>
        <taxon>Bacteria</taxon>
        <taxon>Pseudomonadati</taxon>
        <taxon>Pseudomonadota</taxon>
        <taxon>Gammaproteobacteria</taxon>
        <taxon>OMG group</taxon>
        <taxon>OM182 clade</taxon>
    </lineage>
</organism>
<protein>
    <recommendedName>
        <fullName evidence="3">HEAT repeat domain-containing protein</fullName>
    </recommendedName>
</protein>
<dbReference type="Proteomes" id="UP000320404">
    <property type="component" value="Unassembled WGS sequence"/>
</dbReference>
<reference evidence="1 2" key="1">
    <citation type="submission" date="2019-02" db="EMBL/GenBank/DDBJ databases">
        <title>Prokaryotic population dynamics and viral predation in marine succession experiment using metagenomics: the confinement effect.</title>
        <authorList>
            <person name="Haro-Moreno J.M."/>
            <person name="Rodriguez-Valera F."/>
            <person name="Lopez-Perez M."/>
        </authorList>
    </citation>
    <scope>NUCLEOTIDE SEQUENCE [LARGE SCALE GENOMIC DNA]</scope>
    <source>
        <strain evidence="1">MED-G158</strain>
    </source>
</reference>
<gene>
    <name evidence="1" type="ORF">EVA69_00220</name>
</gene>
<dbReference type="InterPro" id="IPR011989">
    <property type="entry name" value="ARM-like"/>
</dbReference>
<accession>A0A520S782</accession>
<dbReference type="Gene3D" id="1.25.10.10">
    <property type="entry name" value="Leucine-rich Repeat Variant"/>
    <property type="match status" value="1"/>
</dbReference>